<proteinExistence type="predicted"/>
<protein>
    <submittedName>
        <fullName evidence="1">Uncharacterized protein</fullName>
    </submittedName>
</protein>
<dbReference type="AlphaFoldDB" id="A0AAV0BLS3"/>
<accession>A0AAV0BLS3</accession>
<reference evidence="1" key="1">
    <citation type="submission" date="2022-06" db="EMBL/GenBank/DDBJ databases">
        <authorList>
            <consortium name="SYNGENTA / RWTH Aachen University"/>
        </authorList>
    </citation>
    <scope>NUCLEOTIDE SEQUENCE</scope>
</reference>
<keyword evidence="2" id="KW-1185">Reference proteome</keyword>
<name>A0AAV0BLS3_PHAPC</name>
<sequence length="264" mass="30080">MAFVDTNHYVVLHFKKVNGSIPAPPIDGWWLRKSSLRNKNLWLQSLGNDLKLFQKLMPSSTSFELRSSTRDEKGKFINLSNLLKEKLDLAHSIIITHIDDSLLCRLAVDAWMKLKLLQLRDDNINKFILAFYECNLAYDILAKFPDSLGTVRDSIINSVLDTLDSYYKSSNNYNVTDLTKSLKNEDDSATALYTQLCSNGTHNPIAKHSPAACFSLHPELLTEYRKTLRDRYNKAEAHFHISSTKPELNLASADPIENYQAEVL</sequence>
<evidence type="ECO:0000313" key="1">
    <source>
        <dbReference type="EMBL" id="CAH7688272.1"/>
    </source>
</evidence>
<comment type="caution">
    <text evidence="1">The sequence shown here is derived from an EMBL/GenBank/DDBJ whole genome shotgun (WGS) entry which is preliminary data.</text>
</comment>
<organism evidence="1 2">
    <name type="scientific">Phakopsora pachyrhizi</name>
    <name type="common">Asian soybean rust disease fungus</name>
    <dbReference type="NCBI Taxonomy" id="170000"/>
    <lineage>
        <taxon>Eukaryota</taxon>
        <taxon>Fungi</taxon>
        <taxon>Dikarya</taxon>
        <taxon>Basidiomycota</taxon>
        <taxon>Pucciniomycotina</taxon>
        <taxon>Pucciniomycetes</taxon>
        <taxon>Pucciniales</taxon>
        <taxon>Phakopsoraceae</taxon>
        <taxon>Phakopsora</taxon>
    </lineage>
</organism>
<gene>
    <name evidence="1" type="ORF">PPACK8108_LOCUS23211</name>
</gene>
<dbReference type="Proteomes" id="UP001153365">
    <property type="component" value="Unassembled WGS sequence"/>
</dbReference>
<evidence type="ECO:0000313" key="2">
    <source>
        <dbReference type="Proteomes" id="UP001153365"/>
    </source>
</evidence>
<dbReference type="EMBL" id="CALTRL010005967">
    <property type="protein sequence ID" value="CAH7688272.1"/>
    <property type="molecule type" value="Genomic_DNA"/>
</dbReference>